<dbReference type="GeneTree" id="ENSGT00960000186686"/>
<reference evidence="1" key="2">
    <citation type="submission" date="2025-09" db="UniProtKB">
        <authorList>
            <consortium name="Ensembl"/>
        </authorList>
    </citation>
    <scope>IDENTIFICATION</scope>
</reference>
<dbReference type="InParanoid" id="A0A3Q1F0T9"/>
<organism evidence="1 2">
    <name type="scientific">Acanthochromis polyacanthus</name>
    <name type="common">spiny chromis</name>
    <dbReference type="NCBI Taxonomy" id="80966"/>
    <lineage>
        <taxon>Eukaryota</taxon>
        <taxon>Metazoa</taxon>
        <taxon>Chordata</taxon>
        <taxon>Craniata</taxon>
        <taxon>Vertebrata</taxon>
        <taxon>Euteleostomi</taxon>
        <taxon>Actinopterygii</taxon>
        <taxon>Neopterygii</taxon>
        <taxon>Teleostei</taxon>
        <taxon>Neoteleostei</taxon>
        <taxon>Acanthomorphata</taxon>
        <taxon>Ovalentaria</taxon>
        <taxon>Pomacentridae</taxon>
        <taxon>Acanthochromis</taxon>
    </lineage>
</organism>
<dbReference type="Ensembl" id="ENSAPOT00000015840.1">
    <property type="protein sequence ID" value="ENSAPOP00000001045.1"/>
    <property type="gene ID" value="ENSAPOG00000002282.1"/>
</dbReference>
<name>A0A3Q1F0T9_9TELE</name>
<dbReference type="AlphaFoldDB" id="A0A3Q1F0T9"/>
<proteinExistence type="predicted"/>
<dbReference type="Proteomes" id="UP000257200">
    <property type="component" value="Unplaced"/>
</dbReference>
<reference evidence="1" key="1">
    <citation type="submission" date="2025-08" db="UniProtKB">
        <authorList>
            <consortium name="Ensembl"/>
        </authorList>
    </citation>
    <scope>IDENTIFICATION</scope>
</reference>
<sequence>IFSYHINIYIEDTIIKMCATNKYIIRENGSREFNVLLTMMSQNRAVLDYILISQGGTCDVIGAKCCTFSPDHNATIQEMNDHLSSIAKTSYKPIPTGLFDWMRDKIGL</sequence>
<evidence type="ECO:0000313" key="1">
    <source>
        <dbReference type="Ensembl" id="ENSAPOP00000001045.1"/>
    </source>
</evidence>
<evidence type="ECO:0000313" key="2">
    <source>
        <dbReference type="Proteomes" id="UP000257200"/>
    </source>
</evidence>
<accession>A0A3Q1F0T9</accession>
<dbReference type="Gene3D" id="1.10.287.210">
    <property type="match status" value="1"/>
</dbReference>
<dbReference type="SUPFAM" id="SSF58069">
    <property type="entry name" value="Virus ectodomain"/>
    <property type="match status" value="1"/>
</dbReference>
<keyword evidence="2" id="KW-1185">Reference proteome</keyword>
<protein>
    <submittedName>
        <fullName evidence="1">Uncharacterized protein</fullName>
    </submittedName>
</protein>
<dbReference type="STRING" id="80966.ENSAPOP00000001045"/>